<feature type="domain" description="Helicase C-terminal" evidence="7">
    <location>
        <begin position="873"/>
        <end position="1043"/>
    </location>
</feature>
<gene>
    <name evidence="8" type="ORF">Trco_000893</name>
</gene>
<dbReference type="PROSITE" id="PS51192">
    <property type="entry name" value="HELICASE_ATP_BIND_1"/>
    <property type="match status" value="1"/>
</dbReference>
<dbReference type="CDD" id="cd18793">
    <property type="entry name" value="SF2_C_SNF"/>
    <property type="match status" value="1"/>
</dbReference>
<dbReference type="EMBL" id="JAIWOZ010000001">
    <property type="protein sequence ID" value="KAH6610873.1"/>
    <property type="molecule type" value="Genomic_DNA"/>
</dbReference>
<keyword evidence="1" id="KW-0547">Nucleotide-binding</keyword>
<feature type="compositionally biased region" description="Low complexity" evidence="4">
    <location>
        <begin position="225"/>
        <end position="237"/>
    </location>
</feature>
<feature type="region of interest" description="Disordered" evidence="4">
    <location>
        <begin position="220"/>
        <end position="319"/>
    </location>
</feature>
<dbReference type="InterPro" id="IPR000330">
    <property type="entry name" value="SNF2_N"/>
</dbReference>
<sequence>MARSSSPLPPIAHLGIVPRTPSLGRGRIQQQPSDDTDELAGDTIPCSPFAFMRDRDATTQATQVLGRPGLALAESSSPAPSVIEVPASSPFQPKPQQTRLGSRLAPAGTVFRPPPRSQPVSAKRPTPEPINLISDDDDDDDDDEHNLAPPRGDIRPTTFKAQMAAFAYRPPSSSIDEEETSRKLRQIFDVFGNRFPSEKAREALRTCRNDLDDAMAWLERHAPRRAQAQAQAQAQARISKPGPQPASRRLVSRGQMLALSKPASRASSPSVTSVASSPPRPQPPPPRRRLIQGLRKRRASTPPEPDVKEIPTSASGDAPLIIDLVDDGREDSYHAEESPAASQEDDDKALACINGSSVGELAAMTGMKEDLLKPIIDKRPFRDLMQAKRVSVSKKPGARKSARISIGEAVVDAVEVFMGAVTAIDQVVAECEVKGQAVKGVVEAWDLDMFGQDKRGTRSTPSDDGGGPPTPTSLSSAKYSKPPVPRQPQLMDGHCVMKPFQLYGLNWMSVLYSYQIGCILADEMGLGKTCQVISFMCHLVEEDQKHPEGRRPWPNLIVVPPSTYNNWLGEFNKFAPGLSVIGYRGSQAERAEIGYMVEQDPEAYHVVLATYSQINSEDDIAAMQSFDLNAAIFDEGHKMKNPETKIYKDLRRIPSAWKMLLTGTPVQNNLLEMTSLLNFINPKLFDGCMNQIKYIFSQKVTIRDVTNGAFLYSERVKRARTILEPFILQRRKDQVLSDMPRKICTVVHCDMPKAQKDVYDEYEALFKMEPSQRAARASRGRQNDQNNVWIQLRKAALHPLLFRRHFTDDNVTEMAKILMDRLPQSELHQPDIKHLIQELKNSSDFELHLWCRDYPRLLKEFDLPSTTELDSGKVEKLMELVEQYRRNGDRALVFSKFSRIIELLQEVLARQGVDHRVLMGNTNVSERQTLIDEFNQDASIPVFLLTTGAGGTGINLTSANKVIIFDQSDNPQDDIQAENRAHRLGQKRDVEVIRLISTHTIEELIYKACQKKIELANKVTGAVEEDDAADASKNLEQEVRKLMEEQMTPP</sequence>
<dbReference type="InterPro" id="IPR049730">
    <property type="entry name" value="SNF2/RAD54-like_C"/>
</dbReference>
<dbReference type="GO" id="GO:0005524">
    <property type="term" value="F:ATP binding"/>
    <property type="evidence" value="ECO:0007669"/>
    <property type="project" value="InterPro"/>
</dbReference>
<feature type="compositionally biased region" description="Low complexity" evidence="4">
    <location>
        <begin position="70"/>
        <end position="81"/>
    </location>
</feature>
<evidence type="ECO:0000256" key="4">
    <source>
        <dbReference type="SAM" id="MobiDB-lite"/>
    </source>
</evidence>
<dbReference type="InterPro" id="IPR027417">
    <property type="entry name" value="P-loop_NTPase"/>
</dbReference>
<feature type="region of interest" description="Disordered" evidence="4">
    <location>
        <begin position="1"/>
        <end position="45"/>
    </location>
</feature>
<keyword evidence="9" id="KW-1185">Reference proteome</keyword>
<dbReference type="InterPro" id="IPR001650">
    <property type="entry name" value="Helicase_C-like"/>
</dbReference>
<evidence type="ECO:0000313" key="9">
    <source>
        <dbReference type="Proteomes" id="UP000827724"/>
    </source>
</evidence>
<dbReference type="GO" id="GO:0016787">
    <property type="term" value="F:hydrolase activity"/>
    <property type="evidence" value="ECO:0007669"/>
    <property type="project" value="UniProtKB-KW"/>
</dbReference>
<dbReference type="PROSITE" id="PS51194">
    <property type="entry name" value="HELICASE_CTER"/>
    <property type="match status" value="1"/>
</dbReference>
<dbReference type="AlphaFoldDB" id="A0A9P8QY28"/>
<dbReference type="SMART" id="SM00487">
    <property type="entry name" value="DEXDc"/>
    <property type="match status" value="1"/>
</dbReference>
<evidence type="ECO:0000259" key="6">
    <source>
        <dbReference type="PROSITE" id="PS51192"/>
    </source>
</evidence>
<dbReference type="SMART" id="SM00490">
    <property type="entry name" value="HELICc"/>
    <property type="match status" value="1"/>
</dbReference>
<dbReference type="Gene3D" id="1.10.8.10">
    <property type="entry name" value="DNA helicase RuvA subunit, C-terminal domain"/>
    <property type="match status" value="1"/>
</dbReference>
<feature type="region of interest" description="Disordered" evidence="4">
    <location>
        <begin position="452"/>
        <end position="486"/>
    </location>
</feature>
<keyword evidence="3" id="KW-0067">ATP-binding</keyword>
<evidence type="ECO:0000313" key="8">
    <source>
        <dbReference type="EMBL" id="KAH6610873.1"/>
    </source>
</evidence>
<dbReference type="Pfam" id="PF00271">
    <property type="entry name" value="Helicase_C"/>
    <property type="match status" value="1"/>
</dbReference>
<comment type="caution">
    <text evidence="8">The sequence shown here is derived from an EMBL/GenBank/DDBJ whole genome shotgun (WGS) entry which is preliminary data.</text>
</comment>
<dbReference type="PANTHER" id="PTHR10799">
    <property type="entry name" value="SNF2/RAD54 HELICASE FAMILY"/>
    <property type="match status" value="1"/>
</dbReference>
<feature type="region of interest" description="Disordered" evidence="4">
    <location>
        <begin position="66"/>
        <end position="158"/>
    </location>
</feature>
<feature type="compositionally biased region" description="Polar residues" evidence="4">
    <location>
        <begin position="89"/>
        <end position="100"/>
    </location>
</feature>
<evidence type="ECO:0000259" key="7">
    <source>
        <dbReference type="PROSITE" id="PS51194"/>
    </source>
</evidence>
<reference evidence="8" key="1">
    <citation type="submission" date="2021-08" db="EMBL/GenBank/DDBJ databases">
        <title>Chromosome-Level Trichoderma cornu-damae using Hi-C Data.</title>
        <authorList>
            <person name="Kim C.S."/>
        </authorList>
    </citation>
    <scope>NUCLEOTIDE SEQUENCE</scope>
    <source>
        <strain evidence="8">KA19-0412C</strain>
    </source>
</reference>
<feature type="domain" description="Helicase ATP-binding" evidence="6">
    <location>
        <begin position="509"/>
        <end position="683"/>
    </location>
</feature>
<dbReference type="Proteomes" id="UP000827724">
    <property type="component" value="Unassembled WGS sequence"/>
</dbReference>
<organism evidence="8 9">
    <name type="scientific">Trichoderma cornu-damae</name>
    <dbReference type="NCBI Taxonomy" id="654480"/>
    <lineage>
        <taxon>Eukaryota</taxon>
        <taxon>Fungi</taxon>
        <taxon>Dikarya</taxon>
        <taxon>Ascomycota</taxon>
        <taxon>Pezizomycotina</taxon>
        <taxon>Sordariomycetes</taxon>
        <taxon>Hypocreomycetidae</taxon>
        <taxon>Hypocreales</taxon>
        <taxon>Hypocreaceae</taxon>
        <taxon>Trichoderma</taxon>
    </lineage>
</organism>
<proteinExistence type="predicted"/>
<dbReference type="Pfam" id="PF00176">
    <property type="entry name" value="SNF2-rel_dom"/>
    <property type="match status" value="1"/>
</dbReference>
<dbReference type="Gene3D" id="3.40.50.300">
    <property type="entry name" value="P-loop containing nucleotide triphosphate hydrolases"/>
    <property type="match status" value="2"/>
</dbReference>
<dbReference type="PROSITE" id="PS50030">
    <property type="entry name" value="UBA"/>
    <property type="match status" value="1"/>
</dbReference>
<dbReference type="OrthoDB" id="5857104at2759"/>
<feature type="compositionally biased region" description="Basic residues" evidence="4">
    <location>
        <begin position="286"/>
        <end position="299"/>
    </location>
</feature>
<evidence type="ECO:0000259" key="5">
    <source>
        <dbReference type="PROSITE" id="PS50030"/>
    </source>
</evidence>
<dbReference type="Gene3D" id="3.40.50.10810">
    <property type="entry name" value="Tandem AAA-ATPase domain"/>
    <property type="match status" value="1"/>
</dbReference>
<dbReference type="InterPro" id="IPR038718">
    <property type="entry name" value="SNF2-like_sf"/>
</dbReference>
<dbReference type="InterPro" id="IPR015940">
    <property type="entry name" value="UBA"/>
</dbReference>
<keyword evidence="2" id="KW-0378">Hydrolase</keyword>
<evidence type="ECO:0000256" key="1">
    <source>
        <dbReference type="ARBA" id="ARBA00022741"/>
    </source>
</evidence>
<feature type="compositionally biased region" description="Acidic residues" evidence="4">
    <location>
        <begin position="134"/>
        <end position="144"/>
    </location>
</feature>
<dbReference type="InterPro" id="IPR014001">
    <property type="entry name" value="Helicase_ATP-bd"/>
</dbReference>
<evidence type="ECO:0000256" key="3">
    <source>
        <dbReference type="ARBA" id="ARBA00022840"/>
    </source>
</evidence>
<name>A0A9P8QY28_9HYPO</name>
<evidence type="ECO:0000256" key="2">
    <source>
        <dbReference type="ARBA" id="ARBA00022801"/>
    </source>
</evidence>
<protein>
    <submittedName>
        <fullName evidence="8">Uncharacterized protein</fullName>
    </submittedName>
</protein>
<feature type="compositionally biased region" description="Low complexity" evidence="4">
    <location>
        <begin position="262"/>
        <end position="277"/>
    </location>
</feature>
<feature type="domain" description="UBA" evidence="5">
    <location>
        <begin position="174"/>
        <end position="221"/>
    </location>
</feature>
<accession>A0A9P8QY28</accession>
<dbReference type="SUPFAM" id="SSF52540">
    <property type="entry name" value="P-loop containing nucleoside triphosphate hydrolases"/>
    <property type="match status" value="2"/>
</dbReference>